<organism evidence="8 9">
    <name type="scientific">Tumebacillus lipolyticus</name>
    <dbReference type="NCBI Taxonomy" id="1280370"/>
    <lineage>
        <taxon>Bacteria</taxon>
        <taxon>Bacillati</taxon>
        <taxon>Bacillota</taxon>
        <taxon>Bacilli</taxon>
        <taxon>Bacillales</taxon>
        <taxon>Alicyclobacillaceae</taxon>
        <taxon>Tumebacillus</taxon>
    </lineage>
</organism>
<comment type="similarity">
    <text evidence="1">Belongs to the AfsR/DnrI/RedD regulatory family.</text>
</comment>
<dbReference type="PANTHER" id="PTHR35807:SF2">
    <property type="entry name" value="TRANSCRIPTIONAL ACTIVATOR DOMAIN"/>
    <property type="match status" value="1"/>
</dbReference>
<dbReference type="InterPro" id="IPR005158">
    <property type="entry name" value="BTAD"/>
</dbReference>
<dbReference type="SUPFAM" id="SSF46894">
    <property type="entry name" value="C-terminal effector domain of the bipartite response regulators"/>
    <property type="match status" value="1"/>
</dbReference>
<dbReference type="InterPro" id="IPR001789">
    <property type="entry name" value="Sig_transdc_resp-reg_receiver"/>
</dbReference>
<evidence type="ECO:0000256" key="2">
    <source>
        <dbReference type="ARBA" id="ARBA00023012"/>
    </source>
</evidence>
<dbReference type="InterPro" id="IPR051677">
    <property type="entry name" value="AfsR-DnrI-RedD_regulator"/>
</dbReference>
<name>A0ABW5A1S1_9BACL</name>
<reference evidence="9" key="1">
    <citation type="journal article" date="2019" name="Int. J. Syst. Evol. Microbiol.">
        <title>The Global Catalogue of Microorganisms (GCM) 10K type strain sequencing project: providing services to taxonomists for standard genome sequencing and annotation.</title>
        <authorList>
            <consortium name="The Broad Institute Genomics Platform"/>
            <consortium name="The Broad Institute Genome Sequencing Center for Infectious Disease"/>
            <person name="Wu L."/>
            <person name="Ma J."/>
        </authorList>
    </citation>
    <scope>NUCLEOTIDE SEQUENCE [LARGE SCALE GENOMIC DNA]</scope>
    <source>
        <strain evidence="9">CGMCC 1.13574</strain>
    </source>
</reference>
<dbReference type="SUPFAM" id="SSF48452">
    <property type="entry name" value="TPR-like"/>
    <property type="match status" value="1"/>
</dbReference>
<feature type="modified residue" description="4-aspartylphosphate" evidence="6">
    <location>
        <position position="53"/>
    </location>
</feature>
<dbReference type="Gene3D" id="3.40.50.2300">
    <property type="match status" value="1"/>
</dbReference>
<dbReference type="Pfam" id="PF00486">
    <property type="entry name" value="Trans_reg_C"/>
    <property type="match status" value="1"/>
</dbReference>
<evidence type="ECO:0000313" key="9">
    <source>
        <dbReference type="Proteomes" id="UP001597343"/>
    </source>
</evidence>
<keyword evidence="9" id="KW-1185">Reference proteome</keyword>
<gene>
    <name evidence="8" type="ORF">ACFSOY_19635</name>
</gene>
<evidence type="ECO:0000256" key="5">
    <source>
        <dbReference type="ARBA" id="ARBA00023163"/>
    </source>
</evidence>
<keyword evidence="6" id="KW-0597">Phosphoprotein</keyword>
<evidence type="ECO:0000256" key="6">
    <source>
        <dbReference type="PROSITE-ProRule" id="PRU00169"/>
    </source>
</evidence>
<keyword evidence="2" id="KW-0902">Two-component regulatory system</keyword>
<sequence length="383" mass="44152">MRVMLLDDEGLALMQIQRMLEGYRELTVVGAFQDPGQAIDQAAALQPDVVFLDIHMPEISGFQAAEMLQEICPDADIVFITGYDKYALKAFDLNAVDYLLKPLQQARLEKTVTRLLRRAVTHVPKESPADGMTSIHCFQSIRFKRIGMAPEVPKWRTAKAQELFAFLLHHRGKVVRKGTLMELLWPELDEKKAITQLYTAIYQIRQCLNKMGIDVTIRNSSIQEGYVLDASLVLVDTEEWERAIERIESSSQTDHRELDQILALYEGDYLQDHGYVWAENERERLRRIWLHHARELAGKYAAVESMQAVAIDLYERIQHVDPYDVEDGLVLLRLYDLSGQSEKLNKAYVRLSTLYTEELGVEMPATIVTWFQEWKEKMATSDE</sequence>
<dbReference type="InterPro" id="IPR001867">
    <property type="entry name" value="OmpR/PhoB-type_DNA-bd"/>
</dbReference>
<dbReference type="PROSITE" id="PS50110">
    <property type="entry name" value="RESPONSE_REGULATORY"/>
    <property type="match status" value="1"/>
</dbReference>
<keyword evidence="5" id="KW-0804">Transcription</keyword>
<dbReference type="SMART" id="SM00448">
    <property type="entry name" value="REC"/>
    <property type="match status" value="1"/>
</dbReference>
<dbReference type="InterPro" id="IPR011006">
    <property type="entry name" value="CheY-like_superfamily"/>
</dbReference>
<comment type="caution">
    <text evidence="8">The sequence shown here is derived from an EMBL/GenBank/DDBJ whole genome shotgun (WGS) entry which is preliminary data.</text>
</comment>
<evidence type="ECO:0000256" key="1">
    <source>
        <dbReference type="ARBA" id="ARBA00005820"/>
    </source>
</evidence>
<evidence type="ECO:0000256" key="4">
    <source>
        <dbReference type="ARBA" id="ARBA00023125"/>
    </source>
</evidence>
<dbReference type="InterPro" id="IPR011990">
    <property type="entry name" value="TPR-like_helical_dom_sf"/>
</dbReference>
<dbReference type="PANTHER" id="PTHR35807">
    <property type="entry name" value="TRANSCRIPTIONAL REGULATOR REDD-RELATED"/>
    <property type="match status" value="1"/>
</dbReference>
<protein>
    <submittedName>
        <fullName evidence="8">Response regulator</fullName>
    </submittedName>
</protein>
<evidence type="ECO:0000259" key="7">
    <source>
        <dbReference type="PROSITE" id="PS50110"/>
    </source>
</evidence>
<dbReference type="InterPro" id="IPR016032">
    <property type="entry name" value="Sig_transdc_resp-reg_C-effctor"/>
</dbReference>
<keyword evidence="3" id="KW-0805">Transcription regulation</keyword>
<dbReference type="Gene3D" id="1.10.10.10">
    <property type="entry name" value="Winged helix-like DNA-binding domain superfamily/Winged helix DNA-binding domain"/>
    <property type="match status" value="1"/>
</dbReference>
<accession>A0ABW5A1S1</accession>
<evidence type="ECO:0000313" key="8">
    <source>
        <dbReference type="EMBL" id="MFD2172177.1"/>
    </source>
</evidence>
<proteinExistence type="inferred from homology"/>
<dbReference type="Gene3D" id="1.25.40.10">
    <property type="entry name" value="Tetratricopeptide repeat domain"/>
    <property type="match status" value="1"/>
</dbReference>
<dbReference type="SUPFAM" id="SSF52172">
    <property type="entry name" value="CheY-like"/>
    <property type="match status" value="1"/>
</dbReference>
<dbReference type="Pfam" id="PF00072">
    <property type="entry name" value="Response_reg"/>
    <property type="match status" value="1"/>
</dbReference>
<dbReference type="EMBL" id="JBHUIO010000013">
    <property type="protein sequence ID" value="MFD2172177.1"/>
    <property type="molecule type" value="Genomic_DNA"/>
</dbReference>
<evidence type="ECO:0000256" key="3">
    <source>
        <dbReference type="ARBA" id="ARBA00023015"/>
    </source>
</evidence>
<dbReference type="SMART" id="SM01043">
    <property type="entry name" value="BTAD"/>
    <property type="match status" value="1"/>
</dbReference>
<keyword evidence="4" id="KW-0238">DNA-binding</keyword>
<dbReference type="RefSeq" id="WP_386049566.1">
    <property type="nucleotide sequence ID" value="NZ_JBHUIO010000013.1"/>
</dbReference>
<dbReference type="Proteomes" id="UP001597343">
    <property type="component" value="Unassembled WGS sequence"/>
</dbReference>
<dbReference type="InterPro" id="IPR036388">
    <property type="entry name" value="WH-like_DNA-bd_sf"/>
</dbReference>
<feature type="domain" description="Response regulatory" evidence="7">
    <location>
        <begin position="2"/>
        <end position="116"/>
    </location>
</feature>
<dbReference type="Pfam" id="PF03704">
    <property type="entry name" value="BTAD"/>
    <property type="match status" value="1"/>
</dbReference>